<feature type="domain" description="PIG-P" evidence="6">
    <location>
        <begin position="5"/>
        <end position="133"/>
    </location>
</feature>
<gene>
    <name evidence="7" type="ORF">FCC1311_082072</name>
</gene>
<feature type="transmembrane region" description="Helical" evidence="5">
    <location>
        <begin position="7"/>
        <end position="26"/>
    </location>
</feature>
<dbReference type="EMBL" id="BEYU01000111">
    <property type="protein sequence ID" value="GBG31982.1"/>
    <property type="molecule type" value="Genomic_DNA"/>
</dbReference>
<reference evidence="7 8" key="1">
    <citation type="submission" date="2017-12" db="EMBL/GenBank/DDBJ databases">
        <title>Sequencing, de novo assembly and annotation of complete genome of a new Thraustochytrid species, strain FCC1311.</title>
        <authorList>
            <person name="Sedici K."/>
            <person name="Godart F."/>
            <person name="Aiese Cigliano R."/>
            <person name="Sanseverino W."/>
            <person name="Barakat M."/>
            <person name="Ortet P."/>
            <person name="Marechal E."/>
            <person name="Cagnac O."/>
            <person name="Amato A."/>
        </authorList>
    </citation>
    <scope>NUCLEOTIDE SEQUENCE [LARGE SCALE GENOMIC DNA]</scope>
</reference>
<evidence type="ECO:0000256" key="3">
    <source>
        <dbReference type="ARBA" id="ARBA00022989"/>
    </source>
</evidence>
<evidence type="ECO:0000256" key="1">
    <source>
        <dbReference type="ARBA" id="ARBA00004141"/>
    </source>
</evidence>
<evidence type="ECO:0000313" key="7">
    <source>
        <dbReference type="EMBL" id="GBG31982.1"/>
    </source>
</evidence>
<keyword evidence="2 5" id="KW-0812">Transmembrane</keyword>
<keyword evidence="7" id="KW-0328">Glycosyltransferase</keyword>
<evidence type="ECO:0000259" key="6">
    <source>
        <dbReference type="Pfam" id="PF08510"/>
    </source>
</evidence>
<keyword evidence="3 5" id="KW-1133">Transmembrane helix</keyword>
<comment type="subcellular location">
    <subcellularLocation>
        <location evidence="1">Membrane</location>
        <topology evidence="1">Multi-pass membrane protein</topology>
    </subcellularLocation>
</comment>
<protein>
    <submittedName>
        <fullName evidence="7">Phosphatidylinositol N-acetylglucosaminyltransferase subunit P</fullName>
    </submittedName>
</protein>
<proteinExistence type="predicted"/>
<evidence type="ECO:0000256" key="2">
    <source>
        <dbReference type="ARBA" id="ARBA00022692"/>
    </source>
</evidence>
<name>A0A2R5GM59_9STRA</name>
<dbReference type="InterPro" id="IPR013717">
    <property type="entry name" value="PIG-P"/>
</dbReference>
<feature type="transmembrane region" description="Helical" evidence="5">
    <location>
        <begin position="57"/>
        <end position="81"/>
    </location>
</feature>
<keyword evidence="8" id="KW-1185">Reference proteome</keyword>
<dbReference type="Proteomes" id="UP000241890">
    <property type="component" value="Unassembled WGS sequence"/>
</dbReference>
<sequence>MGAQRGFTVLVSGALGAIAFLAWTLGPLLGLHDRADTLFGRETTDLLAALRERTPDVYFALAVPLFVSVALLAGIILYALFSLASMPEPQDFKTIVDTQGARQKRRYGDNWVDLHRDTPFVNDLSALQVARLLHRASPVQS</sequence>
<dbReference type="Pfam" id="PF08510">
    <property type="entry name" value="PIG-P"/>
    <property type="match status" value="1"/>
</dbReference>
<keyword evidence="4 5" id="KW-0472">Membrane</keyword>
<keyword evidence="7" id="KW-0808">Transferase</keyword>
<dbReference type="GO" id="GO:0016020">
    <property type="term" value="C:membrane"/>
    <property type="evidence" value="ECO:0007669"/>
    <property type="project" value="UniProtKB-SubCell"/>
</dbReference>
<dbReference type="InParanoid" id="A0A2R5GM59"/>
<evidence type="ECO:0000256" key="4">
    <source>
        <dbReference type="ARBA" id="ARBA00023136"/>
    </source>
</evidence>
<accession>A0A2R5GM59</accession>
<dbReference type="AlphaFoldDB" id="A0A2R5GM59"/>
<dbReference type="GO" id="GO:0016757">
    <property type="term" value="F:glycosyltransferase activity"/>
    <property type="evidence" value="ECO:0007669"/>
    <property type="project" value="UniProtKB-KW"/>
</dbReference>
<comment type="caution">
    <text evidence="7">The sequence shown here is derived from an EMBL/GenBank/DDBJ whole genome shotgun (WGS) entry which is preliminary data.</text>
</comment>
<evidence type="ECO:0000313" key="8">
    <source>
        <dbReference type="Proteomes" id="UP000241890"/>
    </source>
</evidence>
<organism evidence="7 8">
    <name type="scientific">Hondaea fermentalgiana</name>
    <dbReference type="NCBI Taxonomy" id="2315210"/>
    <lineage>
        <taxon>Eukaryota</taxon>
        <taxon>Sar</taxon>
        <taxon>Stramenopiles</taxon>
        <taxon>Bigyra</taxon>
        <taxon>Labyrinthulomycetes</taxon>
        <taxon>Thraustochytrida</taxon>
        <taxon>Thraustochytriidae</taxon>
        <taxon>Hondaea</taxon>
    </lineage>
</organism>
<evidence type="ECO:0000256" key="5">
    <source>
        <dbReference type="SAM" id="Phobius"/>
    </source>
</evidence>